<organism evidence="5 6">
    <name type="scientific">Cohnella silvisoli</name>
    <dbReference type="NCBI Taxonomy" id="2873699"/>
    <lineage>
        <taxon>Bacteria</taxon>
        <taxon>Bacillati</taxon>
        <taxon>Bacillota</taxon>
        <taxon>Bacilli</taxon>
        <taxon>Bacillales</taxon>
        <taxon>Paenibacillaceae</taxon>
        <taxon>Cohnella</taxon>
    </lineage>
</organism>
<dbReference type="Pfam" id="PF12833">
    <property type="entry name" value="HTH_18"/>
    <property type="match status" value="1"/>
</dbReference>
<dbReference type="EMBL" id="JASKHM010000001">
    <property type="protein sequence ID" value="MEQ4480916.1"/>
    <property type="molecule type" value="Genomic_DNA"/>
</dbReference>
<evidence type="ECO:0000259" key="4">
    <source>
        <dbReference type="PROSITE" id="PS01124"/>
    </source>
</evidence>
<dbReference type="PRINTS" id="PR00032">
    <property type="entry name" value="HTHARAC"/>
</dbReference>
<keyword evidence="1" id="KW-0805">Transcription regulation</keyword>
<dbReference type="InterPro" id="IPR014710">
    <property type="entry name" value="RmlC-like_jellyroll"/>
</dbReference>
<dbReference type="InterPro" id="IPR009057">
    <property type="entry name" value="Homeodomain-like_sf"/>
</dbReference>
<accession>A0ABV1KLB8</accession>
<protein>
    <submittedName>
        <fullName evidence="5">AraC family transcriptional regulator</fullName>
    </submittedName>
</protein>
<evidence type="ECO:0000256" key="2">
    <source>
        <dbReference type="ARBA" id="ARBA00023125"/>
    </source>
</evidence>
<dbReference type="PANTHER" id="PTHR43280:SF2">
    <property type="entry name" value="HTH-TYPE TRANSCRIPTIONAL REGULATOR EXSA"/>
    <property type="match status" value="1"/>
</dbReference>
<dbReference type="Proteomes" id="UP001493487">
    <property type="component" value="Unassembled WGS sequence"/>
</dbReference>
<proteinExistence type="predicted"/>
<keyword evidence="6" id="KW-1185">Reference proteome</keyword>
<comment type="caution">
    <text evidence="5">The sequence shown here is derived from an EMBL/GenBank/DDBJ whole genome shotgun (WGS) entry which is preliminary data.</text>
</comment>
<dbReference type="PANTHER" id="PTHR43280">
    <property type="entry name" value="ARAC-FAMILY TRANSCRIPTIONAL REGULATOR"/>
    <property type="match status" value="1"/>
</dbReference>
<evidence type="ECO:0000256" key="1">
    <source>
        <dbReference type="ARBA" id="ARBA00023015"/>
    </source>
</evidence>
<evidence type="ECO:0000313" key="5">
    <source>
        <dbReference type="EMBL" id="MEQ4480916.1"/>
    </source>
</evidence>
<dbReference type="InterPro" id="IPR020449">
    <property type="entry name" value="Tscrpt_reg_AraC-type_HTH"/>
</dbReference>
<dbReference type="InterPro" id="IPR011051">
    <property type="entry name" value="RmlC_Cupin_sf"/>
</dbReference>
<dbReference type="Pfam" id="PF02311">
    <property type="entry name" value="AraC_binding"/>
    <property type="match status" value="1"/>
</dbReference>
<evidence type="ECO:0000313" key="6">
    <source>
        <dbReference type="Proteomes" id="UP001493487"/>
    </source>
</evidence>
<dbReference type="InterPro" id="IPR003313">
    <property type="entry name" value="AraC-bd"/>
</dbReference>
<keyword evidence="2" id="KW-0238">DNA-binding</keyword>
<reference evidence="5 6" key="1">
    <citation type="journal article" date="2023" name="Genome Announc.">
        <title>Pan-Genome Analyses of the Genus Cohnella and Proposal of the Novel Species Cohnella silvisoli sp. nov., Isolated from Forest Soil.</title>
        <authorList>
            <person name="Wang C."/>
            <person name="Mao L."/>
            <person name="Bao G."/>
            <person name="Zhu H."/>
        </authorList>
    </citation>
    <scope>NUCLEOTIDE SEQUENCE [LARGE SCALE GENOMIC DNA]</scope>
    <source>
        <strain evidence="5 6">NL03-T5-1</strain>
    </source>
</reference>
<dbReference type="SMART" id="SM00342">
    <property type="entry name" value="HTH_ARAC"/>
    <property type="match status" value="1"/>
</dbReference>
<dbReference type="PROSITE" id="PS01124">
    <property type="entry name" value="HTH_ARAC_FAMILY_2"/>
    <property type="match status" value="1"/>
</dbReference>
<dbReference type="SUPFAM" id="SSF46689">
    <property type="entry name" value="Homeodomain-like"/>
    <property type="match status" value="2"/>
</dbReference>
<dbReference type="Gene3D" id="2.60.120.10">
    <property type="entry name" value="Jelly Rolls"/>
    <property type="match status" value="1"/>
</dbReference>
<dbReference type="InterPro" id="IPR018060">
    <property type="entry name" value="HTH_AraC"/>
</dbReference>
<dbReference type="Gene3D" id="1.10.10.60">
    <property type="entry name" value="Homeodomain-like"/>
    <property type="match status" value="2"/>
</dbReference>
<dbReference type="InterPro" id="IPR018062">
    <property type="entry name" value="HTH_AraC-typ_CS"/>
</dbReference>
<sequence length="282" mass="31625">MLIRSYGNGILADGSSTGGGVHPYYELLYITSGSAQIQWVDHVYNAAAPSLYLFPTNTPHELRKLSGQCRFIFVELEVPNPNCFPALSTVRHWNALQSLLDQRRQPAKYIFDSLSYLQSLLLSDRVENKRIVTGIAVRVIETILLLIGQNPALSGNALPENEELAIKAGAASEIVESVKHYLEANYKEQLTLENISAAIHLNGSYIIRLFHLHAGMTPFQYLNELRMNAALTYLSTTPMLVSKIAEAVGFQSIHYFSRLFKQKYDVSPTKWRELHNTATIGQ</sequence>
<name>A0ABV1KLB8_9BACL</name>
<dbReference type="RefSeq" id="WP_232183014.1">
    <property type="nucleotide sequence ID" value="NZ_JAIOAP010000001.1"/>
</dbReference>
<evidence type="ECO:0000256" key="3">
    <source>
        <dbReference type="ARBA" id="ARBA00023163"/>
    </source>
</evidence>
<feature type="domain" description="HTH araC/xylS-type" evidence="4">
    <location>
        <begin position="176"/>
        <end position="274"/>
    </location>
</feature>
<gene>
    <name evidence="5" type="ORF">QJS35_00765</name>
</gene>
<dbReference type="PROSITE" id="PS00041">
    <property type="entry name" value="HTH_ARAC_FAMILY_1"/>
    <property type="match status" value="1"/>
</dbReference>
<dbReference type="SUPFAM" id="SSF51182">
    <property type="entry name" value="RmlC-like cupins"/>
    <property type="match status" value="1"/>
</dbReference>
<keyword evidence="3" id="KW-0804">Transcription</keyword>